<dbReference type="Gene3D" id="3.30.2350.10">
    <property type="entry name" value="Pseudouridine synthase"/>
    <property type="match status" value="1"/>
</dbReference>
<evidence type="ECO:0000256" key="1">
    <source>
        <dbReference type="ARBA" id="ARBA00000073"/>
    </source>
</evidence>
<dbReference type="InterPro" id="IPR050188">
    <property type="entry name" value="RluA_PseudoU_synthase"/>
</dbReference>
<dbReference type="SUPFAM" id="SSF55120">
    <property type="entry name" value="Pseudouridine synthase"/>
    <property type="match status" value="1"/>
</dbReference>
<comment type="similarity">
    <text evidence="2">Belongs to the pseudouridine synthase RluA family.</text>
</comment>
<evidence type="ECO:0000256" key="5">
    <source>
        <dbReference type="ARBA" id="ARBA00033164"/>
    </source>
</evidence>
<dbReference type="GO" id="GO:0016853">
    <property type="term" value="F:isomerase activity"/>
    <property type="evidence" value="ECO:0007669"/>
    <property type="project" value="UniProtKB-KW"/>
</dbReference>
<dbReference type="PANTHER" id="PTHR21600">
    <property type="entry name" value="MITOCHONDRIAL RNA PSEUDOURIDINE SYNTHASE"/>
    <property type="match status" value="1"/>
</dbReference>
<dbReference type="EMBL" id="JBHSHL010000014">
    <property type="protein sequence ID" value="MFC4804322.1"/>
    <property type="molecule type" value="Genomic_DNA"/>
</dbReference>
<accession>A0ABV9QKR6</accession>
<evidence type="ECO:0000256" key="3">
    <source>
        <dbReference type="ARBA" id="ARBA00023235"/>
    </source>
</evidence>
<sequence length="228" mass="26102">MNVTVIFEDNHIIVVEKPFGVPSQEDLTGDRDLLTMTKDYIKHTYNKPGNVYLGLVHRLDRVTGGVMVFAKTSKAASRLSEEIRSQRMKKYYLAVVEGYLPSKAGVWEDFLHKNKKLNIVTVCSKEKRDAKYACLEYEVLAEKDGISLVLIRLQTGRSHQIRVQFSSRGFALTGDKKYGSSFPLKGYIGLWSYKIGFDHPTLHQELFFSSRPYIHPFDIFRKTLDGLS</sequence>
<protein>
    <recommendedName>
        <fullName evidence="4">RNA pseudouridylate synthase</fullName>
    </recommendedName>
    <alternativeName>
        <fullName evidence="5">RNA-uridine isomerase</fullName>
    </alternativeName>
</protein>
<proteinExistence type="inferred from homology"/>
<comment type="catalytic activity">
    <reaction evidence="1">
        <text>a uridine in RNA = a pseudouridine in RNA</text>
        <dbReference type="Rhea" id="RHEA:48348"/>
        <dbReference type="Rhea" id="RHEA-COMP:12068"/>
        <dbReference type="Rhea" id="RHEA-COMP:12069"/>
        <dbReference type="ChEBI" id="CHEBI:65314"/>
        <dbReference type="ChEBI" id="CHEBI:65315"/>
    </reaction>
</comment>
<evidence type="ECO:0000259" key="6">
    <source>
        <dbReference type="Pfam" id="PF00849"/>
    </source>
</evidence>
<keyword evidence="8" id="KW-1185">Reference proteome</keyword>
<dbReference type="CDD" id="cd02869">
    <property type="entry name" value="PseudoU_synth_RluA_like"/>
    <property type="match status" value="1"/>
</dbReference>
<dbReference type="PANTHER" id="PTHR21600:SF83">
    <property type="entry name" value="PSEUDOURIDYLATE SYNTHASE RPUSD4, MITOCHONDRIAL"/>
    <property type="match status" value="1"/>
</dbReference>
<evidence type="ECO:0000256" key="2">
    <source>
        <dbReference type="ARBA" id="ARBA00010876"/>
    </source>
</evidence>
<dbReference type="Proteomes" id="UP001595916">
    <property type="component" value="Unassembled WGS sequence"/>
</dbReference>
<keyword evidence="3 7" id="KW-0413">Isomerase</keyword>
<reference evidence="8" key="1">
    <citation type="journal article" date="2019" name="Int. J. Syst. Evol. Microbiol.">
        <title>The Global Catalogue of Microorganisms (GCM) 10K type strain sequencing project: providing services to taxonomists for standard genome sequencing and annotation.</title>
        <authorList>
            <consortium name="The Broad Institute Genomics Platform"/>
            <consortium name="The Broad Institute Genome Sequencing Center for Infectious Disease"/>
            <person name="Wu L."/>
            <person name="Ma J."/>
        </authorList>
    </citation>
    <scope>NUCLEOTIDE SEQUENCE [LARGE SCALE GENOMIC DNA]</scope>
    <source>
        <strain evidence="8">CCUG 46385</strain>
    </source>
</reference>
<dbReference type="InterPro" id="IPR020103">
    <property type="entry name" value="PsdUridine_synth_cat_dom_sf"/>
</dbReference>
<evidence type="ECO:0000313" key="7">
    <source>
        <dbReference type="EMBL" id="MFC4804322.1"/>
    </source>
</evidence>
<dbReference type="Pfam" id="PF00849">
    <property type="entry name" value="PseudoU_synth_2"/>
    <property type="match status" value="1"/>
</dbReference>
<evidence type="ECO:0000313" key="8">
    <source>
        <dbReference type="Proteomes" id="UP001595916"/>
    </source>
</evidence>
<evidence type="ECO:0000256" key="4">
    <source>
        <dbReference type="ARBA" id="ARBA00031870"/>
    </source>
</evidence>
<name>A0ABV9QKR6_9FIRM</name>
<feature type="domain" description="Pseudouridine synthase RsuA/RluA-like" evidence="6">
    <location>
        <begin position="11"/>
        <end position="167"/>
    </location>
</feature>
<organism evidence="7 8">
    <name type="scientific">Filifactor villosus</name>
    <dbReference type="NCBI Taxonomy" id="29374"/>
    <lineage>
        <taxon>Bacteria</taxon>
        <taxon>Bacillati</taxon>
        <taxon>Bacillota</taxon>
        <taxon>Clostridia</taxon>
        <taxon>Peptostreptococcales</taxon>
        <taxon>Filifactoraceae</taxon>
        <taxon>Filifactor</taxon>
    </lineage>
</organism>
<comment type="caution">
    <text evidence="7">The sequence shown here is derived from an EMBL/GenBank/DDBJ whole genome shotgun (WGS) entry which is preliminary data.</text>
</comment>
<dbReference type="InterPro" id="IPR006145">
    <property type="entry name" value="PsdUridine_synth_RsuA/RluA"/>
</dbReference>
<gene>
    <name evidence="7" type="ORF">ACFO4R_04430</name>
</gene>
<dbReference type="RefSeq" id="WP_379787828.1">
    <property type="nucleotide sequence ID" value="NZ_JBHSHL010000014.1"/>
</dbReference>